<sequence length="255" mass="27657">MPVLLELDHMTIRFGGLIAVSELNMQVEEGKIGSLIGPNGAGKSTVFNVITGIYTPTRGKVTFKGQNITGLKPYAITSLGIARTFQNIRLFKNLSVLDNVKIGRHCRAGGGIFGALTRHPGIKREEKTIAEKSLSALDLVGLTAKKNEQARNLSYGEQRRLEIARALAAEPVLLLLDEPAAGMNPQEKQTLMQMILNIRQTGVTILLVEHDMKFVMNISDCVDVLDYGCKIASGTPSEVQKDPAVITAYLGKEVG</sequence>
<dbReference type="FunFam" id="3.40.50.300:FF:000421">
    <property type="entry name" value="Branched-chain amino acid ABC transporter ATP-binding protein"/>
    <property type="match status" value="1"/>
</dbReference>
<keyword evidence="2" id="KW-0547">Nucleotide-binding</keyword>
<reference evidence="5 6" key="1">
    <citation type="journal article" date="2018" name="Environ. Microbiol.">
        <title>Novel energy conservation strategies and behaviour of Pelotomaculum schinkii driving syntrophic propionate catabolism.</title>
        <authorList>
            <person name="Hidalgo-Ahumada C.A.P."/>
            <person name="Nobu M.K."/>
            <person name="Narihiro T."/>
            <person name="Tamaki H."/>
            <person name="Liu W.T."/>
            <person name="Kamagata Y."/>
            <person name="Stams A.J.M."/>
            <person name="Imachi H."/>
            <person name="Sousa D.Z."/>
        </authorList>
    </citation>
    <scope>NUCLEOTIDE SEQUENCE [LARGE SCALE GENOMIC DNA]</scope>
    <source>
        <strain evidence="5 6">MGP</strain>
    </source>
</reference>
<dbReference type="Gene3D" id="3.40.50.300">
    <property type="entry name" value="P-loop containing nucleotide triphosphate hydrolases"/>
    <property type="match status" value="1"/>
</dbReference>
<dbReference type="InterPro" id="IPR003593">
    <property type="entry name" value="AAA+_ATPase"/>
</dbReference>
<dbReference type="GO" id="GO:0016887">
    <property type="term" value="F:ATP hydrolysis activity"/>
    <property type="evidence" value="ECO:0007669"/>
    <property type="project" value="InterPro"/>
</dbReference>
<dbReference type="GO" id="GO:0005886">
    <property type="term" value="C:plasma membrane"/>
    <property type="evidence" value="ECO:0007669"/>
    <property type="project" value="TreeGrafter"/>
</dbReference>
<dbReference type="InterPro" id="IPR027417">
    <property type="entry name" value="P-loop_NTPase"/>
</dbReference>
<dbReference type="PANTHER" id="PTHR45772">
    <property type="entry name" value="CONSERVED COMPONENT OF ABC TRANSPORTER FOR NATURAL AMINO ACIDS-RELATED"/>
    <property type="match status" value="1"/>
</dbReference>
<dbReference type="GO" id="GO:0005524">
    <property type="term" value="F:ATP binding"/>
    <property type="evidence" value="ECO:0007669"/>
    <property type="project" value="UniProtKB-KW"/>
</dbReference>
<dbReference type="GO" id="GO:0005304">
    <property type="term" value="F:L-valine transmembrane transporter activity"/>
    <property type="evidence" value="ECO:0007669"/>
    <property type="project" value="TreeGrafter"/>
</dbReference>
<dbReference type="PROSITE" id="PS00211">
    <property type="entry name" value="ABC_TRANSPORTER_1"/>
    <property type="match status" value="1"/>
</dbReference>
<dbReference type="SUPFAM" id="SSF52540">
    <property type="entry name" value="P-loop containing nucleoside triphosphate hydrolases"/>
    <property type="match status" value="1"/>
</dbReference>
<dbReference type="OrthoDB" id="9779136at2"/>
<dbReference type="Proteomes" id="UP000297597">
    <property type="component" value="Unassembled WGS sequence"/>
</dbReference>
<keyword evidence="6" id="KW-1185">Reference proteome</keyword>
<keyword evidence="1" id="KW-0813">Transport</keyword>
<dbReference type="GO" id="GO:0015188">
    <property type="term" value="F:L-isoleucine transmembrane transporter activity"/>
    <property type="evidence" value="ECO:0007669"/>
    <property type="project" value="TreeGrafter"/>
</dbReference>
<dbReference type="GO" id="GO:0015192">
    <property type="term" value="F:L-phenylalanine transmembrane transporter activity"/>
    <property type="evidence" value="ECO:0007669"/>
    <property type="project" value="TreeGrafter"/>
</dbReference>
<dbReference type="PROSITE" id="PS50893">
    <property type="entry name" value="ABC_TRANSPORTER_2"/>
    <property type="match status" value="1"/>
</dbReference>
<evidence type="ECO:0000313" key="5">
    <source>
        <dbReference type="EMBL" id="TEB13764.1"/>
    </source>
</evidence>
<feature type="domain" description="ABC transporter" evidence="4">
    <location>
        <begin position="5"/>
        <end position="252"/>
    </location>
</feature>
<name>A0A4Y7RXR9_9FIRM</name>
<dbReference type="InterPro" id="IPR017871">
    <property type="entry name" value="ABC_transporter-like_CS"/>
</dbReference>
<protein>
    <submittedName>
        <fullName evidence="5">Sulfate/thiosulfate import ATP-binding protein CysA</fullName>
    </submittedName>
</protein>
<dbReference type="SMART" id="SM00382">
    <property type="entry name" value="AAA"/>
    <property type="match status" value="1"/>
</dbReference>
<keyword evidence="3 5" id="KW-0067">ATP-binding</keyword>
<dbReference type="GO" id="GO:1903805">
    <property type="term" value="P:L-valine import across plasma membrane"/>
    <property type="evidence" value="ECO:0007669"/>
    <property type="project" value="TreeGrafter"/>
</dbReference>
<comment type="caution">
    <text evidence="5">The sequence shown here is derived from an EMBL/GenBank/DDBJ whole genome shotgun (WGS) entry which is preliminary data.</text>
</comment>
<dbReference type="GO" id="GO:0042941">
    <property type="term" value="P:D-alanine transmembrane transport"/>
    <property type="evidence" value="ECO:0007669"/>
    <property type="project" value="TreeGrafter"/>
</dbReference>
<proteinExistence type="predicted"/>
<dbReference type="GO" id="GO:0015808">
    <property type="term" value="P:L-alanine transport"/>
    <property type="evidence" value="ECO:0007669"/>
    <property type="project" value="TreeGrafter"/>
</dbReference>
<evidence type="ECO:0000256" key="1">
    <source>
        <dbReference type="ARBA" id="ARBA00022448"/>
    </source>
</evidence>
<dbReference type="Pfam" id="PF12399">
    <property type="entry name" value="BCA_ABC_TP_C"/>
    <property type="match status" value="1"/>
</dbReference>
<dbReference type="InterPro" id="IPR003439">
    <property type="entry name" value="ABC_transporter-like_ATP-bd"/>
</dbReference>
<evidence type="ECO:0000256" key="2">
    <source>
        <dbReference type="ARBA" id="ARBA00022741"/>
    </source>
</evidence>
<dbReference type="InterPro" id="IPR051120">
    <property type="entry name" value="ABC_AA/LPS_Transport"/>
</dbReference>
<dbReference type="PANTHER" id="PTHR45772:SF7">
    <property type="entry name" value="AMINO ACID ABC TRANSPORTER ATP-BINDING PROTEIN"/>
    <property type="match status" value="1"/>
</dbReference>
<evidence type="ECO:0000256" key="3">
    <source>
        <dbReference type="ARBA" id="ARBA00022840"/>
    </source>
</evidence>
<accession>A0A4Y7RXR9</accession>
<evidence type="ECO:0000313" key="6">
    <source>
        <dbReference type="Proteomes" id="UP000297597"/>
    </source>
</evidence>
<evidence type="ECO:0000259" key="4">
    <source>
        <dbReference type="PROSITE" id="PS50893"/>
    </source>
</evidence>
<gene>
    <name evidence="5" type="primary">cysA_1</name>
    <name evidence="5" type="ORF">Pmgp_00172</name>
</gene>
<dbReference type="GO" id="GO:1903806">
    <property type="term" value="P:L-isoleucine import across plasma membrane"/>
    <property type="evidence" value="ECO:0007669"/>
    <property type="project" value="TreeGrafter"/>
</dbReference>
<dbReference type="InterPro" id="IPR032823">
    <property type="entry name" value="BCA_ABC_TP_C"/>
</dbReference>
<dbReference type="EMBL" id="QFFZ01000001">
    <property type="protein sequence ID" value="TEB13764.1"/>
    <property type="molecule type" value="Genomic_DNA"/>
</dbReference>
<dbReference type="CDD" id="cd03219">
    <property type="entry name" value="ABC_Mj1267_LivG_branched"/>
    <property type="match status" value="1"/>
</dbReference>
<dbReference type="RefSeq" id="WP_134212068.1">
    <property type="nucleotide sequence ID" value="NZ_QFFZ01000001.1"/>
</dbReference>
<dbReference type="Pfam" id="PF00005">
    <property type="entry name" value="ABC_tran"/>
    <property type="match status" value="1"/>
</dbReference>
<dbReference type="AlphaFoldDB" id="A0A4Y7RXR9"/>
<organism evidence="5 6">
    <name type="scientific">Pelotomaculum propionicicum</name>
    <dbReference type="NCBI Taxonomy" id="258475"/>
    <lineage>
        <taxon>Bacteria</taxon>
        <taxon>Bacillati</taxon>
        <taxon>Bacillota</taxon>
        <taxon>Clostridia</taxon>
        <taxon>Eubacteriales</taxon>
        <taxon>Desulfotomaculaceae</taxon>
        <taxon>Pelotomaculum</taxon>
    </lineage>
</organism>